<dbReference type="GO" id="GO:0098609">
    <property type="term" value="P:cell-cell adhesion"/>
    <property type="evidence" value="ECO:0007669"/>
    <property type="project" value="TreeGrafter"/>
</dbReference>
<keyword evidence="5" id="KW-0393">Immunoglobulin domain</keyword>
<dbReference type="SMART" id="SM00409">
    <property type="entry name" value="IG"/>
    <property type="match status" value="6"/>
</dbReference>
<comment type="subcellular location">
    <subcellularLocation>
        <location evidence="1">Membrane</location>
        <topology evidence="1">Single-pass type I membrane protein</topology>
    </subcellularLocation>
</comment>
<evidence type="ECO:0000256" key="3">
    <source>
        <dbReference type="ARBA" id="ARBA00023157"/>
    </source>
</evidence>
<dbReference type="InterPro" id="IPR003599">
    <property type="entry name" value="Ig_sub"/>
</dbReference>
<accession>A0A6P3XU48</accession>
<dbReference type="Gene3D" id="2.60.40.10">
    <property type="entry name" value="Immunoglobulins"/>
    <property type="match status" value="3"/>
</dbReference>
<dbReference type="KEGG" id="dqu:106748228"/>
<dbReference type="PANTHER" id="PTHR11640:SF156">
    <property type="entry name" value="HEPARAN SULFATE PROTEOGLYCAN 2"/>
    <property type="match status" value="1"/>
</dbReference>
<gene>
    <name evidence="10" type="primary">LOC106748228</name>
</gene>
<dbReference type="InterPro" id="IPR013783">
    <property type="entry name" value="Ig-like_fold"/>
</dbReference>
<evidence type="ECO:0000256" key="5">
    <source>
        <dbReference type="ARBA" id="ARBA00023319"/>
    </source>
</evidence>
<keyword evidence="3" id="KW-1015">Disulfide bond</keyword>
<evidence type="ECO:0000256" key="7">
    <source>
        <dbReference type="SAM" id="SignalP"/>
    </source>
</evidence>
<keyword evidence="2 6" id="KW-0472">Membrane</keyword>
<sequence>MTSRAFSKMMVTWITLLALGVCHGLPVADDSPVDKSTIGDAANVAEETAVPETKGHSMDDVMPGTKPPPTSVVFVDVPEHTETELGSSVLLACRTGNPVAECQWSWQPLPPVHLPLPDVSESPPISTTTAISSISTTATPTTHPLPVRQFPAFGNNSNDCSVRFSSTKHEQTGYWTCAARVSTKDPFTSTEPAKLGIINANHGILITFTKHENIIEVPAGSSAQIMCQTKSPVRECQWSWRQLNQSQPWNLDVKSFPAFGNDSTECSIKFKNVLPEQEGYWTCGARIDPNSSFTQSTPVRFLISEVEFVQLSRGVQVAAGESVFLRCLANKPVVQCEWSWRASNSSKEPLLVKKFGPNKDAEHDCSVRFKNILYEEEGLWTCGVRLTPDGILHTAPAATVSLLPTAKVSFAQVPTDTAVLVGTEATLKCVTSSRVEKCAWSWRPLHSSDPEIVVEEFPSSGDLGRDCSLHLPHAYTEKQGHWGCQVSIASLNTVLTSPPVKLTVFEQDEVKFSELSQDIQISSGGSVLLRCVTSSAVEQCRWSLTPVNSNTTVVVKQFPAAGNEARDCSVRLSHALAEQEGLWTCGARIRGRQNYTDAPPAKLSLLEPEPVMVAVWAAPHQMVTLACRVGSASSEVECHWIHAPNVHIHQNSSKLAKKTRHNVQMDYATGMCKLVFKPDHSDLGQWTCRFTLANENAEIEIGSATLVLLNTLADEKLGWIVGALTAMILFLMIIVVVLVVCKARIFIRKTPEILETLPSGERKRSATCYDNRYAENSGKIDFPFSTVENSVASSIDSILPNRSPRVHNRAEKIRRTAKVYENDGL</sequence>
<dbReference type="SMART" id="SM00408">
    <property type="entry name" value="IGc2"/>
    <property type="match status" value="4"/>
</dbReference>
<name>A0A6P3XU48_DINQU</name>
<evidence type="ECO:0000313" key="10">
    <source>
        <dbReference type="RefSeq" id="XP_014482040.1"/>
    </source>
</evidence>
<keyword evidence="4" id="KW-0325">Glycoprotein</keyword>
<organism evidence="9 10">
    <name type="scientific">Dinoponera quadriceps</name>
    <name type="common">South American ant</name>
    <dbReference type="NCBI Taxonomy" id="609295"/>
    <lineage>
        <taxon>Eukaryota</taxon>
        <taxon>Metazoa</taxon>
        <taxon>Ecdysozoa</taxon>
        <taxon>Arthropoda</taxon>
        <taxon>Hexapoda</taxon>
        <taxon>Insecta</taxon>
        <taxon>Pterygota</taxon>
        <taxon>Neoptera</taxon>
        <taxon>Endopterygota</taxon>
        <taxon>Hymenoptera</taxon>
        <taxon>Apocrita</taxon>
        <taxon>Aculeata</taxon>
        <taxon>Formicoidea</taxon>
        <taxon>Formicidae</taxon>
        <taxon>Ponerinae</taxon>
        <taxon>Ponerini</taxon>
        <taxon>Dinoponera</taxon>
    </lineage>
</organism>
<keyword evidence="9" id="KW-1185">Reference proteome</keyword>
<dbReference type="GO" id="GO:0005911">
    <property type="term" value="C:cell-cell junction"/>
    <property type="evidence" value="ECO:0007669"/>
    <property type="project" value="TreeGrafter"/>
</dbReference>
<keyword evidence="6" id="KW-1133">Transmembrane helix</keyword>
<evidence type="ECO:0000313" key="9">
    <source>
        <dbReference type="Proteomes" id="UP000515204"/>
    </source>
</evidence>
<dbReference type="InterPro" id="IPR036179">
    <property type="entry name" value="Ig-like_dom_sf"/>
</dbReference>
<feature type="chain" id="PRO_5027960914" evidence="7">
    <location>
        <begin position="25"/>
        <end position="825"/>
    </location>
</feature>
<dbReference type="InterPro" id="IPR007110">
    <property type="entry name" value="Ig-like_dom"/>
</dbReference>
<evidence type="ECO:0000256" key="4">
    <source>
        <dbReference type="ARBA" id="ARBA00023180"/>
    </source>
</evidence>
<dbReference type="PROSITE" id="PS50835">
    <property type="entry name" value="IG_LIKE"/>
    <property type="match status" value="5"/>
</dbReference>
<evidence type="ECO:0000256" key="6">
    <source>
        <dbReference type="SAM" id="Phobius"/>
    </source>
</evidence>
<evidence type="ECO:0000259" key="8">
    <source>
        <dbReference type="PROSITE" id="PS50835"/>
    </source>
</evidence>
<feature type="domain" description="Ig-like" evidence="8">
    <location>
        <begin position="192"/>
        <end position="294"/>
    </location>
</feature>
<keyword evidence="7" id="KW-0732">Signal</keyword>
<proteinExistence type="predicted"/>
<feature type="transmembrane region" description="Helical" evidence="6">
    <location>
        <begin position="717"/>
        <end position="741"/>
    </location>
</feature>
<feature type="domain" description="Ig-like" evidence="8">
    <location>
        <begin position="298"/>
        <end position="401"/>
    </location>
</feature>
<dbReference type="RefSeq" id="XP_014482040.1">
    <property type="nucleotide sequence ID" value="XM_014626554.1"/>
</dbReference>
<dbReference type="Proteomes" id="UP000515204">
    <property type="component" value="Unplaced"/>
</dbReference>
<protein>
    <submittedName>
        <fullName evidence="10">Uncharacterized protein LOC106748228</fullName>
    </submittedName>
</protein>
<feature type="domain" description="Ig-like" evidence="8">
    <location>
        <begin position="404"/>
        <end position="503"/>
    </location>
</feature>
<feature type="signal peptide" evidence="7">
    <location>
        <begin position="1"/>
        <end position="24"/>
    </location>
</feature>
<reference evidence="10" key="1">
    <citation type="submission" date="2025-08" db="UniProtKB">
        <authorList>
            <consortium name="RefSeq"/>
        </authorList>
    </citation>
    <scope>IDENTIFICATION</scope>
</reference>
<evidence type="ECO:0000256" key="1">
    <source>
        <dbReference type="ARBA" id="ARBA00004479"/>
    </source>
</evidence>
<feature type="domain" description="Ig-like" evidence="8">
    <location>
        <begin position="610"/>
        <end position="700"/>
    </location>
</feature>
<dbReference type="InterPro" id="IPR003598">
    <property type="entry name" value="Ig_sub2"/>
</dbReference>
<keyword evidence="6" id="KW-0812">Transmembrane</keyword>
<dbReference type="SUPFAM" id="SSF48726">
    <property type="entry name" value="Immunoglobulin"/>
    <property type="match status" value="5"/>
</dbReference>
<evidence type="ECO:0000256" key="2">
    <source>
        <dbReference type="ARBA" id="ARBA00023136"/>
    </source>
</evidence>
<dbReference type="AlphaFoldDB" id="A0A6P3XU48"/>
<dbReference type="OrthoDB" id="10253878at2759"/>
<dbReference type="GO" id="GO:0050839">
    <property type="term" value="F:cell adhesion molecule binding"/>
    <property type="evidence" value="ECO:0007669"/>
    <property type="project" value="TreeGrafter"/>
</dbReference>
<dbReference type="InterPro" id="IPR051275">
    <property type="entry name" value="Cell_adhesion_signaling"/>
</dbReference>
<dbReference type="PANTHER" id="PTHR11640">
    <property type="entry name" value="NEPHRIN"/>
    <property type="match status" value="1"/>
</dbReference>
<dbReference type="GeneID" id="106748228"/>
<feature type="domain" description="Ig-like" evidence="8">
    <location>
        <begin position="69"/>
        <end position="188"/>
    </location>
</feature>
<dbReference type="GO" id="GO:0005886">
    <property type="term" value="C:plasma membrane"/>
    <property type="evidence" value="ECO:0007669"/>
    <property type="project" value="TreeGrafter"/>
</dbReference>